<dbReference type="EMBL" id="LHQM01000013">
    <property type="protein sequence ID" value="KPJ22476.1"/>
    <property type="molecule type" value="Genomic_DNA"/>
</dbReference>
<dbReference type="Proteomes" id="UP000049578">
    <property type="component" value="Unassembled WGS sequence"/>
</dbReference>
<protein>
    <recommendedName>
        <fullName evidence="8">Cell division protein DivIB</fullName>
    </recommendedName>
</protein>
<keyword evidence="5 8" id="KW-1133">Transmembrane helix</keyword>
<dbReference type="RefSeq" id="WP_054278678.1">
    <property type="nucleotide sequence ID" value="NZ_LHQM01000013.1"/>
</dbReference>
<feature type="compositionally biased region" description="Basic and acidic residues" evidence="9">
    <location>
        <begin position="32"/>
        <end position="42"/>
    </location>
</feature>
<keyword evidence="6 8" id="KW-0472">Membrane</keyword>
<dbReference type="GO" id="GO:0005886">
    <property type="term" value="C:plasma membrane"/>
    <property type="evidence" value="ECO:0007669"/>
    <property type="project" value="UniProtKB-SubCell"/>
</dbReference>
<dbReference type="PROSITE" id="PS51779">
    <property type="entry name" value="POTRA"/>
    <property type="match status" value="1"/>
</dbReference>
<dbReference type="GO" id="GO:0032153">
    <property type="term" value="C:cell division site"/>
    <property type="evidence" value="ECO:0007669"/>
    <property type="project" value="UniProtKB-UniRule"/>
</dbReference>
<evidence type="ECO:0000259" key="10">
    <source>
        <dbReference type="PROSITE" id="PS51779"/>
    </source>
</evidence>
<feature type="region of interest" description="Disordered" evidence="9">
    <location>
        <begin position="32"/>
        <end position="89"/>
    </location>
</feature>
<evidence type="ECO:0000256" key="2">
    <source>
        <dbReference type="ARBA" id="ARBA00022475"/>
    </source>
</evidence>
<feature type="compositionally biased region" description="Low complexity" evidence="9">
    <location>
        <begin position="346"/>
        <end position="368"/>
    </location>
</feature>
<dbReference type="GO" id="GO:0043093">
    <property type="term" value="P:FtsZ-dependent cytokinesis"/>
    <property type="evidence" value="ECO:0007669"/>
    <property type="project" value="UniProtKB-UniRule"/>
</dbReference>
<sequence length="375" mass="42283">MTKKKKTETTATLTEWQKRNIAFLKKKQQELAEEKKRSEALRKQKKAQLQLDAKSDELTAKTESKPTPIHKKLTLKKPKQKKGKTPRQKAFRKAAPVLLGALLVMAASIFMITPYSKLKVFSVTGNKHISLEEVVKSSKVKASDYWLTLWAMPRHYEEALVQSNVWVKQAKLHYQFPNQFLFDVTEHRIIAYAQTAEGFQPILENGKRVEVVSESDLPKSFLIVNLEDERAVQHLVKSLAKLSKSLIKNIKSVSLANSKTTKDLLLIELHDGNLIRVPQSQIEKKLPYYQKLKMHLAEPSIVDMEVGLYTTTEEIESRPAKPVTPEPKANEQKPQEGAPAEGDANPQEQSQEPQSGPQEAPSQSPQAPVGETPAE</sequence>
<evidence type="ECO:0000256" key="4">
    <source>
        <dbReference type="ARBA" id="ARBA00022692"/>
    </source>
</evidence>
<keyword evidence="2 8" id="KW-1003">Cell membrane</keyword>
<accession>A0A0P6S2Z3</accession>
<evidence type="ECO:0000256" key="3">
    <source>
        <dbReference type="ARBA" id="ARBA00022618"/>
    </source>
</evidence>
<feature type="compositionally biased region" description="Basic and acidic residues" evidence="9">
    <location>
        <begin position="53"/>
        <end position="64"/>
    </location>
</feature>
<name>A0A0P6S2Z3_9STRE</name>
<dbReference type="InterPro" id="IPR050487">
    <property type="entry name" value="FtsQ_DivIB"/>
</dbReference>
<organism evidence="11 12">
    <name type="scientific">Streptococcus phocae</name>
    <dbReference type="NCBI Taxonomy" id="119224"/>
    <lineage>
        <taxon>Bacteria</taxon>
        <taxon>Bacillati</taxon>
        <taxon>Bacillota</taxon>
        <taxon>Bacilli</taxon>
        <taxon>Lactobacillales</taxon>
        <taxon>Streptococcaceae</taxon>
        <taxon>Streptococcus</taxon>
    </lineage>
</organism>
<evidence type="ECO:0000313" key="11">
    <source>
        <dbReference type="EMBL" id="KPJ22476.1"/>
    </source>
</evidence>
<gene>
    <name evidence="8" type="primary">divIB</name>
    <name evidence="11" type="ORF">AKK44_04370</name>
</gene>
<evidence type="ECO:0000256" key="5">
    <source>
        <dbReference type="ARBA" id="ARBA00022989"/>
    </source>
</evidence>
<dbReference type="PANTHER" id="PTHR37820">
    <property type="entry name" value="CELL DIVISION PROTEIN DIVIB"/>
    <property type="match status" value="1"/>
</dbReference>
<feature type="transmembrane region" description="Helical" evidence="8">
    <location>
        <begin position="94"/>
        <end position="112"/>
    </location>
</feature>
<dbReference type="PANTHER" id="PTHR37820:SF1">
    <property type="entry name" value="CELL DIVISION PROTEIN FTSQ"/>
    <property type="match status" value="1"/>
</dbReference>
<proteinExistence type="inferred from homology"/>
<keyword evidence="12" id="KW-1185">Reference proteome</keyword>
<evidence type="ECO:0000256" key="8">
    <source>
        <dbReference type="HAMAP-Rule" id="MF_00912"/>
    </source>
</evidence>
<comment type="function">
    <text evidence="8">Cell division protein that may be involved in stabilizing or promoting the assembly of the division complex.</text>
</comment>
<dbReference type="InterPro" id="IPR005548">
    <property type="entry name" value="Cell_div_FtsQ/DivIB_C"/>
</dbReference>
<comment type="caution">
    <text evidence="11">The sequence shown here is derived from an EMBL/GenBank/DDBJ whole genome shotgun (WGS) entry which is preliminary data.</text>
</comment>
<dbReference type="InterPro" id="IPR013685">
    <property type="entry name" value="POTRA_FtsQ_type"/>
</dbReference>
<dbReference type="Pfam" id="PF08478">
    <property type="entry name" value="POTRA_1"/>
    <property type="match status" value="1"/>
</dbReference>
<comment type="similarity">
    <text evidence="8">Belongs to the FtsQ/DivIB family. DivIB subfamily.</text>
</comment>
<comment type="subcellular location">
    <subcellularLocation>
        <location evidence="8">Cell membrane</location>
        <topology evidence="8">Single-pass type II membrane protein</topology>
    </subcellularLocation>
    <subcellularLocation>
        <location evidence="1">Membrane</location>
    </subcellularLocation>
    <text evidence="8">Localizes to the division septum.</text>
</comment>
<keyword evidence="4 8" id="KW-0812">Transmembrane</keyword>
<evidence type="ECO:0000256" key="6">
    <source>
        <dbReference type="ARBA" id="ARBA00023136"/>
    </source>
</evidence>
<dbReference type="Pfam" id="PF03799">
    <property type="entry name" value="FtsQ_DivIB_C"/>
    <property type="match status" value="1"/>
</dbReference>
<dbReference type="InterPro" id="IPR026580">
    <property type="entry name" value="DivIB"/>
</dbReference>
<evidence type="ECO:0000256" key="1">
    <source>
        <dbReference type="ARBA" id="ARBA00004370"/>
    </source>
</evidence>
<keyword evidence="3 8" id="KW-0132">Cell division</keyword>
<dbReference type="STRING" id="119224.AKK44_04370"/>
<dbReference type="InterPro" id="IPR034746">
    <property type="entry name" value="POTRA"/>
</dbReference>
<dbReference type="AlphaFoldDB" id="A0A0P6S2Z3"/>
<dbReference type="PATRIC" id="fig|119224.3.peg.405"/>
<keyword evidence="7 8" id="KW-0131">Cell cycle</keyword>
<feature type="domain" description="POTRA" evidence="10">
    <location>
        <begin position="116"/>
        <end position="187"/>
    </location>
</feature>
<dbReference type="Gene3D" id="3.40.50.10960">
    <property type="match status" value="1"/>
</dbReference>
<reference evidence="11 12" key="1">
    <citation type="submission" date="2015-08" db="EMBL/GenBank/DDBJ databases">
        <title>Genome sequence of Streptococcus phocae subsp. phocae ATCC 51973T isolated from liver specimen obtained from seal.</title>
        <authorList>
            <person name="Avendano-Herrera R."/>
        </authorList>
    </citation>
    <scope>NUCLEOTIDE SEQUENCE [LARGE SCALE GENOMIC DNA]</scope>
    <source>
        <strain evidence="11 12">ATCC 51973</strain>
    </source>
</reference>
<feature type="compositionally biased region" description="Basic residues" evidence="9">
    <location>
        <begin position="68"/>
        <end position="89"/>
    </location>
</feature>
<evidence type="ECO:0000256" key="9">
    <source>
        <dbReference type="SAM" id="MobiDB-lite"/>
    </source>
</evidence>
<evidence type="ECO:0000256" key="7">
    <source>
        <dbReference type="ARBA" id="ARBA00023306"/>
    </source>
</evidence>
<feature type="region of interest" description="Disordered" evidence="9">
    <location>
        <begin position="315"/>
        <end position="375"/>
    </location>
</feature>
<dbReference type="HAMAP" id="MF_00912">
    <property type="entry name" value="DivIB"/>
    <property type="match status" value="1"/>
</dbReference>
<evidence type="ECO:0000313" key="12">
    <source>
        <dbReference type="Proteomes" id="UP000049578"/>
    </source>
</evidence>